<reference evidence="9 10" key="1">
    <citation type="submission" date="2016-02" db="EMBL/GenBank/DDBJ databases">
        <title>Genome analysis of coral dinoflagellate symbionts highlights evolutionary adaptations to a symbiotic lifestyle.</title>
        <authorList>
            <person name="Aranda M."/>
            <person name="Li Y."/>
            <person name="Liew Y.J."/>
            <person name="Baumgarten S."/>
            <person name="Simakov O."/>
            <person name="Wilson M."/>
            <person name="Piel J."/>
            <person name="Ashoor H."/>
            <person name="Bougouffa S."/>
            <person name="Bajic V.B."/>
            <person name="Ryu T."/>
            <person name="Ravasi T."/>
            <person name="Bayer T."/>
            <person name="Micklem G."/>
            <person name="Kim H."/>
            <person name="Bhak J."/>
            <person name="Lajeunesse T.C."/>
            <person name="Voolstra C.R."/>
        </authorList>
    </citation>
    <scope>NUCLEOTIDE SEQUENCE [LARGE SCALE GENOMIC DNA]</scope>
    <source>
        <strain evidence="9 10">CCMP2467</strain>
    </source>
</reference>
<evidence type="ECO:0000256" key="2">
    <source>
        <dbReference type="ARBA" id="ARBA00022679"/>
    </source>
</evidence>
<keyword evidence="7" id="KW-0472">Membrane</keyword>
<gene>
    <name evidence="9" type="ORF">AK812_SmicGene29314</name>
</gene>
<dbReference type="PANTHER" id="PTHR12129:SF15">
    <property type="entry name" value="URONYL 2-SULFOTRANSFERASE"/>
    <property type="match status" value="1"/>
</dbReference>
<keyword evidence="4" id="KW-0735">Signal-anchor</keyword>
<evidence type="ECO:0000256" key="7">
    <source>
        <dbReference type="ARBA" id="ARBA00023136"/>
    </source>
</evidence>
<dbReference type="OrthoDB" id="406144at2759"/>
<organism evidence="9 10">
    <name type="scientific">Symbiodinium microadriaticum</name>
    <name type="common">Dinoflagellate</name>
    <name type="synonym">Zooxanthella microadriatica</name>
    <dbReference type="NCBI Taxonomy" id="2951"/>
    <lineage>
        <taxon>Eukaryota</taxon>
        <taxon>Sar</taxon>
        <taxon>Alveolata</taxon>
        <taxon>Dinophyceae</taxon>
        <taxon>Suessiales</taxon>
        <taxon>Symbiodiniaceae</taxon>
        <taxon>Symbiodinium</taxon>
    </lineage>
</organism>
<dbReference type="AlphaFoldDB" id="A0A1Q9D258"/>
<dbReference type="GO" id="GO:0008146">
    <property type="term" value="F:sulfotransferase activity"/>
    <property type="evidence" value="ECO:0007669"/>
    <property type="project" value="InterPro"/>
</dbReference>
<evidence type="ECO:0000313" key="9">
    <source>
        <dbReference type="EMBL" id="OLP89243.1"/>
    </source>
</evidence>
<dbReference type="PANTHER" id="PTHR12129">
    <property type="entry name" value="HEPARAN SULFATE 2-O-SULFOTRANSFERASE"/>
    <property type="match status" value="1"/>
</dbReference>
<evidence type="ECO:0000313" key="10">
    <source>
        <dbReference type="Proteomes" id="UP000186817"/>
    </source>
</evidence>
<evidence type="ECO:0000256" key="8">
    <source>
        <dbReference type="ARBA" id="ARBA00023180"/>
    </source>
</evidence>
<name>A0A1Q9D258_SYMMI</name>
<dbReference type="Proteomes" id="UP000186817">
    <property type="component" value="Unassembled WGS sequence"/>
</dbReference>
<evidence type="ECO:0000256" key="1">
    <source>
        <dbReference type="ARBA" id="ARBA00004323"/>
    </source>
</evidence>
<evidence type="ECO:0000256" key="3">
    <source>
        <dbReference type="ARBA" id="ARBA00022692"/>
    </source>
</evidence>
<evidence type="ECO:0000256" key="5">
    <source>
        <dbReference type="ARBA" id="ARBA00022989"/>
    </source>
</evidence>
<proteinExistence type="predicted"/>
<accession>A0A1Q9D258</accession>
<dbReference type="InterPro" id="IPR007734">
    <property type="entry name" value="Heparan_SO4_2-O-STrfase"/>
</dbReference>
<dbReference type="GO" id="GO:0000139">
    <property type="term" value="C:Golgi membrane"/>
    <property type="evidence" value="ECO:0007669"/>
    <property type="project" value="UniProtKB-SubCell"/>
</dbReference>
<protein>
    <submittedName>
        <fullName evidence="9">Uncharacterized protein</fullName>
    </submittedName>
</protein>
<keyword evidence="5" id="KW-1133">Transmembrane helix</keyword>
<keyword evidence="8" id="KW-0325">Glycoprotein</keyword>
<dbReference type="InterPro" id="IPR027417">
    <property type="entry name" value="P-loop_NTPase"/>
</dbReference>
<comment type="subcellular location">
    <subcellularLocation>
        <location evidence="1">Golgi apparatus membrane</location>
        <topology evidence="1">Single-pass type II membrane protein</topology>
    </subcellularLocation>
</comment>
<dbReference type="EMBL" id="LSRX01000771">
    <property type="protein sequence ID" value="OLP89243.1"/>
    <property type="molecule type" value="Genomic_DNA"/>
</dbReference>
<comment type="caution">
    <text evidence="9">The sequence shown here is derived from an EMBL/GenBank/DDBJ whole genome shotgun (WGS) entry which is preliminary data.</text>
</comment>
<keyword evidence="2" id="KW-0808">Transferase</keyword>
<evidence type="ECO:0000256" key="4">
    <source>
        <dbReference type="ARBA" id="ARBA00022968"/>
    </source>
</evidence>
<keyword evidence="10" id="KW-1185">Reference proteome</keyword>
<keyword evidence="6" id="KW-0333">Golgi apparatus</keyword>
<sequence>MFSTVVVALAIAGHAESAIDHLQLLQQKMVLAPEKQWKRMRAAEPLNWIHFPKCGSSLVNVIIHMPGFCPVLDNITMSAEIRGPCFLNTWLPQACQQQCNTDYFFCGRPHHPVGNYSRQRGHLVGMFRDPDQRILSGYHDKLPFAGPSNNSDYIKTIVEGVCDLEALARAMSLPKRPILEFAESWKGGMTYQLLAPSDEQPTDPNRRKMTREDAAEAARRVTEGFAFVGITEEWDLSMCLFHKTFGGPCRASDFENTRPTFSGKSAQTYYDTSELMGWHDDIDEVVYTAALKVFHKNLFSLNVSHDTCQECYRSTIHIAHPRDAALAALTIIPLSLRSYYYFGGNGFLPNTSVDHADVENHAASHQGFKSWLKFRRDFVTGNWSFEQFLQQASGKDAGSTSMFMLLRSCCEYETWLGDGSVDRAKLTLATQFDLVGITERLDEGLVSLGKLYGLTPQQLAATFQSIPQIFDNSDNKLDWTGEEKALATIVAEKSTAVYNFAQEVFQRRTLTLFGSEENLLAAVETFKKLRKCRRGGSKQGLESRHCTIHIAHPRDAALAALTIIPLSLRSYYYFGGNGFLPNTSVDHADVENHAASHQGFKSWLKFRRDFVTGNWSFEQFLQQASGKDAGSTSMFMLLRSCCEYETWLGDGSVDRAKLTLATQFDLVGITGRLDEG</sequence>
<dbReference type="Gene3D" id="3.40.50.300">
    <property type="entry name" value="P-loop containing nucleotide triphosphate hydrolases"/>
    <property type="match status" value="2"/>
</dbReference>
<evidence type="ECO:0000256" key="6">
    <source>
        <dbReference type="ARBA" id="ARBA00023034"/>
    </source>
</evidence>
<keyword evidence="3" id="KW-0812">Transmembrane</keyword>